<evidence type="ECO:0000313" key="5">
    <source>
        <dbReference type="Proteomes" id="UP000070174"/>
    </source>
</evidence>
<dbReference type="GO" id="GO:0045900">
    <property type="term" value="P:negative regulation of translational elongation"/>
    <property type="evidence" value="ECO:0007669"/>
    <property type="project" value="TreeGrafter"/>
</dbReference>
<dbReference type="NCBIfam" id="TIGR00741">
    <property type="entry name" value="yfiA"/>
    <property type="match status" value="1"/>
</dbReference>
<organism evidence="4">
    <name type="scientific">Peptoniphilus harei</name>
    <dbReference type="NCBI Taxonomy" id="54005"/>
    <lineage>
        <taxon>Bacteria</taxon>
        <taxon>Bacillati</taxon>
        <taxon>Bacillota</taxon>
        <taxon>Tissierellia</taxon>
        <taxon>Tissierellales</taxon>
        <taxon>Peptoniphilaceae</taxon>
        <taxon>Peptoniphilus</taxon>
    </lineage>
</organism>
<dbReference type="HAMAP" id="MF_00839">
    <property type="entry name" value="HPF"/>
    <property type="match status" value="1"/>
</dbReference>
<dbReference type="CDD" id="cd00552">
    <property type="entry name" value="RaiA"/>
    <property type="match status" value="1"/>
</dbReference>
<proteinExistence type="inferred from homology"/>
<feature type="domain" description="Sigma 54 modulation/S30EA ribosomal protein C-terminal" evidence="3">
    <location>
        <begin position="117"/>
        <end position="171"/>
    </location>
</feature>
<evidence type="ECO:0000313" key="4">
    <source>
        <dbReference type="EMBL" id="KXA31055.1"/>
    </source>
</evidence>
<dbReference type="InterPro" id="IPR036567">
    <property type="entry name" value="RHF-like"/>
</dbReference>
<dbReference type="Gene3D" id="3.30.505.50">
    <property type="entry name" value="Sigma 54 modulation/S30EA ribosomal protein, C-terminal domain"/>
    <property type="match status" value="1"/>
</dbReference>
<dbReference type="GO" id="GO:0043024">
    <property type="term" value="F:ribosomal small subunit binding"/>
    <property type="evidence" value="ECO:0007669"/>
    <property type="project" value="TreeGrafter"/>
</dbReference>
<dbReference type="InterPro" id="IPR032528">
    <property type="entry name" value="Ribosom_S30AE_C"/>
</dbReference>
<comment type="function">
    <text evidence="2">Required for dimerization of active 70S ribosomes into 100S ribosomes in stationary phase; 100S ribosomes are translationally inactive and sometimes present during exponential growth.</text>
</comment>
<dbReference type="InterPro" id="IPR050574">
    <property type="entry name" value="HPF/YfiA_ribosome-assoc"/>
</dbReference>
<dbReference type="Pfam" id="PF16321">
    <property type="entry name" value="Ribosom_S30AE_C"/>
    <property type="match status" value="1"/>
</dbReference>
<sequence length="175" mass="20644">MLLNFVGKNIELTESLKEIAEKKFSRLDKYFSEEVETRLVFSTIKDEQTVEATIFLPKTIIRAEETTDDMYSSMDNAVDALARQIRKHKTRLKRRYQNNETIRFDELMDKEAPKEEPEHKIVKRKNFELNPMNEEEAILQMDLLNHNFFVFLDGDTDGVSIVYKRKDGNYGKIEV</sequence>
<dbReference type="InterPro" id="IPR034694">
    <property type="entry name" value="HPF_long/plastid"/>
</dbReference>
<evidence type="ECO:0000256" key="2">
    <source>
        <dbReference type="HAMAP-Rule" id="MF_00839"/>
    </source>
</evidence>
<protein>
    <recommendedName>
        <fullName evidence="2">Ribosome hibernation promoting factor</fullName>
        <shortName evidence="2">HPF</shortName>
    </recommendedName>
</protein>
<dbReference type="AlphaFoldDB" id="A0A133PQZ3"/>
<dbReference type="SUPFAM" id="SSF69754">
    <property type="entry name" value="Ribosome binding protein Y (YfiA homologue)"/>
    <property type="match status" value="1"/>
</dbReference>
<dbReference type="EMBL" id="LRQE01000021">
    <property type="protein sequence ID" value="KXA31055.1"/>
    <property type="molecule type" value="Genomic_DNA"/>
</dbReference>
<dbReference type="Gene3D" id="3.30.160.100">
    <property type="entry name" value="Ribosome hibernation promotion factor-like"/>
    <property type="match status" value="1"/>
</dbReference>
<gene>
    <name evidence="2" type="primary">hpf</name>
    <name evidence="4" type="ORF">HMPREF3229_00655</name>
</gene>
<evidence type="ECO:0000259" key="3">
    <source>
        <dbReference type="Pfam" id="PF16321"/>
    </source>
</evidence>
<keyword evidence="2" id="KW-0963">Cytoplasm</keyword>
<dbReference type="InterPro" id="IPR003489">
    <property type="entry name" value="RHF/RaiA"/>
</dbReference>
<dbReference type="PATRIC" id="fig|54005.3.peg.643"/>
<accession>A0A133PQZ3</accession>
<dbReference type="PANTHER" id="PTHR33231">
    <property type="entry name" value="30S RIBOSOMAL PROTEIN"/>
    <property type="match status" value="1"/>
</dbReference>
<comment type="similarity">
    <text evidence="2">Belongs to the HPF/YfiA ribosome-associated protein family. Long HPF subfamily.</text>
</comment>
<name>A0A133PQZ3_9FIRM</name>
<comment type="caution">
    <text evidence="4">The sequence shown here is derived from an EMBL/GenBank/DDBJ whole genome shotgun (WGS) entry which is preliminary data.</text>
</comment>
<comment type="subcellular location">
    <subcellularLocation>
        <location evidence="2">Cytoplasm</location>
    </subcellularLocation>
</comment>
<evidence type="ECO:0000256" key="1">
    <source>
        <dbReference type="ARBA" id="ARBA00022845"/>
    </source>
</evidence>
<dbReference type="RefSeq" id="WP_060799880.1">
    <property type="nucleotide sequence ID" value="NZ_KQ957096.1"/>
</dbReference>
<dbReference type="Proteomes" id="UP000070174">
    <property type="component" value="Unassembled WGS sequence"/>
</dbReference>
<reference evidence="4 5" key="1">
    <citation type="submission" date="2016-01" db="EMBL/GenBank/DDBJ databases">
        <authorList>
            <person name="Oliw E.H."/>
        </authorList>
    </citation>
    <scope>NUCLEOTIDE SEQUENCE [LARGE SCALE GENOMIC DNA]</scope>
    <source>
        <strain evidence="4 5">CMW7756A</strain>
    </source>
</reference>
<dbReference type="PANTHER" id="PTHR33231:SF1">
    <property type="entry name" value="30S RIBOSOMAL PROTEIN"/>
    <property type="match status" value="1"/>
</dbReference>
<comment type="subunit">
    <text evidence="2">Interacts with 100S ribosomes.</text>
</comment>
<dbReference type="InterPro" id="IPR038416">
    <property type="entry name" value="Ribosom_S30AE_C_sf"/>
</dbReference>
<keyword evidence="1 2" id="KW-0810">Translation regulation</keyword>
<dbReference type="Pfam" id="PF02482">
    <property type="entry name" value="Ribosomal_S30AE"/>
    <property type="match status" value="1"/>
</dbReference>
<dbReference type="GO" id="GO:0022627">
    <property type="term" value="C:cytosolic small ribosomal subunit"/>
    <property type="evidence" value="ECO:0007669"/>
    <property type="project" value="TreeGrafter"/>
</dbReference>